<evidence type="ECO:0000313" key="12">
    <source>
        <dbReference type="Proteomes" id="UP000002494"/>
    </source>
</evidence>
<dbReference type="Proteomes" id="UP000002494">
    <property type="component" value="Chromosome 8"/>
</dbReference>
<evidence type="ECO:0000259" key="10">
    <source>
        <dbReference type="PROSITE" id="PS50989"/>
    </source>
</evidence>
<comment type="catalytic activity">
    <reaction evidence="7">
        <text>butanoyl-CoA + hydrogencarbonate + ATP = (2S)-ethylmalonyl-CoA + ADP + phosphate + H(+)</text>
        <dbReference type="Rhea" id="RHEA:59520"/>
        <dbReference type="ChEBI" id="CHEBI:15378"/>
        <dbReference type="ChEBI" id="CHEBI:17544"/>
        <dbReference type="ChEBI" id="CHEBI:30616"/>
        <dbReference type="ChEBI" id="CHEBI:43474"/>
        <dbReference type="ChEBI" id="CHEBI:57371"/>
        <dbReference type="ChEBI" id="CHEBI:60909"/>
        <dbReference type="ChEBI" id="CHEBI:456216"/>
    </reaction>
    <physiologicalReaction direction="left-to-right" evidence="7">
        <dbReference type="Rhea" id="RHEA:59521"/>
    </physiologicalReaction>
</comment>
<evidence type="ECO:0000313" key="11">
    <source>
        <dbReference type="Ensembl" id="ENSRNOP00000106145.1"/>
    </source>
</evidence>
<evidence type="ECO:0000256" key="7">
    <source>
        <dbReference type="ARBA" id="ARBA00048208"/>
    </source>
</evidence>
<dbReference type="PROSITE" id="PS50989">
    <property type="entry name" value="COA_CT_CTER"/>
    <property type="match status" value="2"/>
</dbReference>
<comment type="pathway">
    <text evidence="1">Metabolic intermediate metabolism; propanoyl-CoA degradation; succinyl-CoA from propanoyl-CoA: step 1/3.</text>
</comment>
<evidence type="ECO:0000256" key="2">
    <source>
        <dbReference type="ARBA" id="ARBA00013050"/>
    </source>
</evidence>
<dbReference type="InterPro" id="IPR011762">
    <property type="entry name" value="COA_CT_N"/>
</dbReference>
<dbReference type="InterPro" id="IPR051047">
    <property type="entry name" value="AccD/PCCB"/>
</dbReference>
<comment type="subunit">
    <text evidence="4">The holoenzyme is a dodecamer composed of 6 PCCA/alpha subunits and 6 PCCB/beta subunits.</text>
</comment>
<evidence type="ECO:0007829" key="13">
    <source>
        <dbReference type="PeptideAtlas" id="A0ABK0L7I5"/>
    </source>
</evidence>
<dbReference type="Pfam" id="PF01039">
    <property type="entry name" value="Carboxyl_trans"/>
    <property type="match status" value="1"/>
</dbReference>
<evidence type="ECO:0000256" key="3">
    <source>
        <dbReference type="ARBA" id="ARBA00022598"/>
    </source>
</evidence>
<reference evidence="11" key="2">
    <citation type="submission" date="2025-08" db="UniProtKB">
        <authorList>
            <consortium name="Ensembl"/>
        </authorList>
    </citation>
    <scope>IDENTIFICATION</scope>
    <source>
        <strain evidence="11">Brown Norway</strain>
    </source>
</reference>
<dbReference type="PANTHER" id="PTHR43842">
    <property type="entry name" value="PROPIONYL-COA CARBOXYLASE BETA CHAIN"/>
    <property type="match status" value="1"/>
</dbReference>
<dbReference type="PANTHER" id="PTHR43842:SF2">
    <property type="entry name" value="PROPIONYL-COA CARBOXYLASE BETA CHAIN, MITOCHONDRIAL"/>
    <property type="match status" value="1"/>
</dbReference>
<evidence type="ECO:0000259" key="9">
    <source>
        <dbReference type="PROSITE" id="PS50980"/>
    </source>
</evidence>
<feature type="domain" description="CoA carboxyltransferase N-terminal" evidence="9">
    <location>
        <begin position="34"/>
        <end position="292"/>
    </location>
</feature>
<comment type="catalytic activity">
    <reaction evidence="8">
        <text>propanoyl-CoA + hydrogencarbonate + ATP = (S)-methylmalonyl-CoA + ADP + phosphate + H(+)</text>
        <dbReference type="Rhea" id="RHEA:23720"/>
        <dbReference type="ChEBI" id="CHEBI:15378"/>
        <dbReference type="ChEBI" id="CHEBI:17544"/>
        <dbReference type="ChEBI" id="CHEBI:30616"/>
        <dbReference type="ChEBI" id="CHEBI:43474"/>
        <dbReference type="ChEBI" id="CHEBI:57327"/>
        <dbReference type="ChEBI" id="CHEBI:57392"/>
        <dbReference type="ChEBI" id="CHEBI:456216"/>
        <dbReference type="EC" id="6.4.1.3"/>
    </reaction>
    <physiologicalReaction direction="left-to-right" evidence="8">
        <dbReference type="Rhea" id="RHEA:23721"/>
    </physiologicalReaction>
</comment>
<dbReference type="Gene3D" id="3.90.226.10">
    <property type="entry name" value="2-enoyl-CoA Hydratase, Chain A, domain 1"/>
    <property type="match status" value="3"/>
</dbReference>
<name>A0ABK0L7I5_RAT</name>
<keyword evidence="3" id="KW-0436">Ligase</keyword>
<dbReference type="SUPFAM" id="SSF52096">
    <property type="entry name" value="ClpP/crotonase"/>
    <property type="match status" value="2"/>
</dbReference>
<dbReference type="InterPro" id="IPR011763">
    <property type="entry name" value="COA_CT_C"/>
</dbReference>
<organism evidence="11 12">
    <name type="scientific">Rattus norvegicus</name>
    <name type="common">Rat</name>
    <dbReference type="NCBI Taxonomy" id="10116"/>
    <lineage>
        <taxon>Eukaryota</taxon>
        <taxon>Metazoa</taxon>
        <taxon>Chordata</taxon>
        <taxon>Craniata</taxon>
        <taxon>Vertebrata</taxon>
        <taxon>Euteleostomi</taxon>
        <taxon>Mammalia</taxon>
        <taxon>Eutheria</taxon>
        <taxon>Euarchontoglires</taxon>
        <taxon>Glires</taxon>
        <taxon>Rodentia</taxon>
        <taxon>Myomorpha</taxon>
        <taxon>Muroidea</taxon>
        <taxon>Muridae</taxon>
        <taxon>Murinae</taxon>
        <taxon>Rattus</taxon>
    </lineage>
</organism>
<keyword evidence="12" id="KW-1185">Reference proteome</keyword>
<dbReference type="GeneTree" id="ENSGT00940000157741"/>
<feature type="domain" description="CoA carboxyltransferase C-terminal" evidence="10">
    <location>
        <begin position="296"/>
        <end position="365"/>
    </location>
</feature>
<dbReference type="InterPro" id="IPR034733">
    <property type="entry name" value="AcCoA_carboxyl_beta"/>
</dbReference>
<dbReference type="Ensembl" id="ENSRNOT00000159276.1">
    <property type="protein sequence ID" value="ENSRNOP00000106145.1"/>
    <property type="gene ID" value="ENSRNOG00000015869.7"/>
</dbReference>
<sequence length="505" mass="54794">MAAAIRIRAMAAGTRLRVLNCGLRTTIRSLCSQPVSVNERIENKRHAALLGGGQRRIDAQHKRGKLTARERISLLLDPGSFVESDMFVEHRCADFGMAAEKNKFPGDSVVTGRGRINGRLVYVFSQDFTVFGGSLSGAHAQKICKIMDQAITVGAPVIGLNDSGGARIQEGVESLAGYADIFLRNVTASGVIPQISLIMGPCAGGAVYSPALTDFTFMVKDTSYLFITGPEVVKSVTNEDVTQEQLGGAKTHTTVSGVAHRAFDNDVDALCNLREFFNFLPLSNQDPAPIRECHDPSDRLVPELDTVVPLESSKAYNMLDIIHAVIDEREFFEIMPNYAKNIVIGFARMNGRTVGIVGNQPNVASGTAQEYGGIIRHGAKLLYAFAEATVPKITVITRKAYGGAYDVMSSKHLLGDTNYAWPTAEIAVMGAKGAVEIIFKGHQDVEAAQAEYVEKFANPFPAAVRGFVDDIIQPSSTRARICCDLEVLASKKVHRPWRKHANVPL</sequence>
<gene>
    <name evidence="11" type="primary">Pccb</name>
</gene>
<accession>A0ABK0L7I5</accession>
<proteinExistence type="evidence at protein level"/>
<evidence type="ECO:0000256" key="6">
    <source>
        <dbReference type="ARBA" id="ARBA00042797"/>
    </source>
</evidence>
<dbReference type="RGD" id="3265">
    <property type="gene designation" value="Pccb"/>
</dbReference>
<feature type="domain" description="CoA carboxyltransferase C-terminal" evidence="10">
    <location>
        <begin position="366"/>
        <end position="499"/>
    </location>
</feature>
<dbReference type="PROSITE" id="PS50980">
    <property type="entry name" value="COA_CT_NTER"/>
    <property type="match status" value="1"/>
</dbReference>
<dbReference type="EC" id="6.4.1.3" evidence="2"/>
<reference evidence="11" key="1">
    <citation type="submission" date="2024-01" db="EMBL/GenBank/DDBJ databases">
        <title>GRCr8: a new rat reference genome assembly contstructed from accurate long reads and long range scaffolding.</title>
        <authorList>
            <person name="Doris P.A."/>
            <person name="Kalbfleisch T."/>
            <person name="Li K."/>
            <person name="Howe K."/>
            <person name="Wood J."/>
        </authorList>
    </citation>
    <scope>NUCLEOTIDE SEQUENCE [LARGE SCALE GENOMIC DNA]</scope>
    <source>
        <strain evidence="11">Brown Norway</strain>
    </source>
</reference>
<keyword evidence="13" id="KW-1267">Proteomics identification</keyword>
<evidence type="ECO:0000256" key="4">
    <source>
        <dbReference type="ARBA" id="ARBA00038567"/>
    </source>
</evidence>
<protein>
    <recommendedName>
        <fullName evidence="5">Propionyl-CoA carboxylase beta chain, mitochondrial</fullName>
        <ecNumber evidence="2">6.4.1.3</ecNumber>
    </recommendedName>
    <alternativeName>
        <fullName evidence="6">Propanoyl-CoA:carbon dioxide ligase subunit beta</fullName>
    </alternativeName>
</protein>
<evidence type="ECO:0000256" key="5">
    <source>
        <dbReference type="ARBA" id="ARBA00041138"/>
    </source>
</evidence>
<evidence type="ECO:0000256" key="1">
    <source>
        <dbReference type="ARBA" id="ARBA00005060"/>
    </source>
</evidence>
<dbReference type="InterPro" id="IPR029045">
    <property type="entry name" value="ClpP/crotonase-like_dom_sf"/>
</dbReference>
<evidence type="ECO:0000256" key="8">
    <source>
        <dbReference type="ARBA" id="ARBA00049495"/>
    </source>
</evidence>
<reference evidence="11" key="3">
    <citation type="submission" date="2025-09" db="UniProtKB">
        <authorList>
            <consortium name="Ensembl"/>
        </authorList>
    </citation>
    <scope>IDENTIFICATION</scope>
    <source>
        <strain evidence="11">Brown Norway</strain>
    </source>
</reference>